<organism evidence="2 3">
    <name type="scientific">Cordyceps militaris</name>
    <name type="common">Caterpillar fungus</name>
    <name type="synonym">Clavaria militaris</name>
    <dbReference type="NCBI Taxonomy" id="73501"/>
    <lineage>
        <taxon>Eukaryota</taxon>
        <taxon>Fungi</taxon>
        <taxon>Dikarya</taxon>
        <taxon>Ascomycota</taxon>
        <taxon>Pezizomycotina</taxon>
        <taxon>Sordariomycetes</taxon>
        <taxon>Hypocreomycetidae</taxon>
        <taxon>Hypocreales</taxon>
        <taxon>Cordycipitaceae</taxon>
        <taxon>Cordyceps</taxon>
    </lineage>
</organism>
<sequence length="108" mass="11395">MVAAPSRPRHPLAAQPTFEEPVPHKGRLSPLSSYDAGTGAGQVGTLSLNGAPALPLTKFCNRCTSLNVNHTTGRYGGSSTRNKGTRLRYGILDDGIETLHICGKGRVP</sequence>
<dbReference type="VEuPathDB" id="FungiDB:A9K55_004094"/>
<gene>
    <name evidence="2" type="ORF">A9K55_004094</name>
</gene>
<name>A0A2H4SLB4_CORMI</name>
<proteinExistence type="predicted"/>
<dbReference type="EMBL" id="CP023325">
    <property type="protein sequence ID" value="ATY63904.1"/>
    <property type="molecule type" value="Genomic_DNA"/>
</dbReference>
<dbReference type="VEuPathDB" id="FungiDB:CCM_04716"/>
<reference evidence="2 3" key="1">
    <citation type="journal article" date="2017" name="BMC Genomics">
        <title>Chromosome level assembly and secondary metabolite potential of the parasitic fungus Cordyceps militaris.</title>
        <authorList>
            <person name="Kramer G.J."/>
            <person name="Nodwell J.R."/>
        </authorList>
    </citation>
    <scope>NUCLEOTIDE SEQUENCE [LARGE SCALE GENOMIC DNA]</scope>
    <source>
        <strain evidence="2 3">ATCC 34164</strain>
    </source>
</reference>
<dbReference type="Proteomes" id="UP000323067">
    <property type="component" value="Chromosome v"/>
</dbReference>
<feature type="region of interest" description="Disordered" evidence="1">
    <location>
        <begin position="1"/>
        <end position="36"/>
    </location>
</feature>
<evidence type="ECO:0000313" key="2">
    <source>
        <dbReference type="EMBL" id="ATY63904.1"/>
    </source>
</evidence>
<protein>
    <submittedName>
        <fullName evidence="2">Molybdenum cofactor sulfurase</fullName>
    </submittedName>
</protein>
<accession>A0A2H4SLB4</accession>
<evidence type="ECO:0000256" key="1">
    <source>
        <dbReference type="SAM" id="MobiDB-lite"/>
    </source>
</evidence>
<evidence type="ECO:0000313" key="3">
    <source>
        <dbReference type="Proteomes" id="UP000323067"/>
    </source>
</evidence>
<dbReference type="OrthoDB" id="17255at2759"/>
<dbReference type="AlphaFoldDB" id="A0A2H4SLB4"/>